<dbReference type="Proteomes" id="UP000435913">
    <property type="component" value="Segment"/>
</dbReference>
<evidence type="ECO:0000313" key="1">
    <source>
        <dbReference type="EMBL" id="QGZ13261.1"/>
    </source>
</evidence>
<proteinExistence type="predicted"/>
<dbReference type="RefSeq" id="YP_010649779.1">
    <property type="nucleotide sequence ID" value="NC_070773.1"/>
</dbReference>
<accession>A0A6B9J187</accession>
<sequence length="59" mass="7021">MMKHGIYPTIVWFVDDGNSWKFWKINGCELHFLTSEDAVLFRRESLKNYLDEVENLGVK</sequence>
<dbReference type="KEGG" id="vg:77925339"/>
<dbReference type="EMBL" id="MN812722">
    <property type="protein sequence ID" value="QGZ13261.1"/>
    <property type="molecule type" value="Genomic_DNA"/>
</dbReference>
<name>A0A6B9J187_9CAUD</name>
<keyword evidence="2" id="KW-1185">Reference proteome</keyword>
<protein>
    <submittedName>
        <fullName evidence="1">Uncharacterized protein</fullName>
    </submittedName>
</protein>
<evidence type="ECO:0000313" key="2">
    <source>
        <dbReference type="Proteomes" id="UP000435913"/>
    </source>
</evidence>
<organism evidence="1 2">
    <name type="scientific">Vibrio phage NF</name>
    <dbReference type="NCBI Taxonomy" id="2686202"/>
    <lineage>
        <taxon>Viruses</taxon>
        <taxon>Duplodnaviria</taxon>
        <taxon>Heunggongvirae</taxon>
        <taxon>Uroviricota</taxon>
        <taxon>Caudoviricetes</taxon>
        <taxon>Enfavirus</taxon>
        <taxon>Enfavirus NF</taxon>
    </lineage>
</organism>
<reference evidence="1" key="1">
    <citation type="submission" date="2019-12" db="EMBL/GenBank/DDBJ databases">
        <title>Isolation and complete genomic sequence of bacteriophage NF: A novel Vibrio alginolyticus phage isolated from the coastal water of Qingdao, China.</title>
        <authorList>
            <person name="Zhang X."/>
        </authorList>
    </citation>
    <scope>NUCLEOTIDE SEQUENCE [LARGE SCALE GENOMIC DNA]</scope>
</reference>
<dbReference type="GeneID" id="77925339"/>